<dbReference type="InterPro" id="IPR027417">
    <property type="entry name" value="P-loop_NTPase"/>
</dbReference>
<evidence type="ECO:0000256" key="1">
    <source>
        <dbReference type="SAM" id="MobiDB-lite"/>
    </source>
</evidence>
<evidence type="ECO:0000313" key="2">
    <source>
        <dbReference type="EMBL" id="CAE7362232.1"/>
    </source>
</evidence>
<sequence length="196" mass="21812">MAVKCWLLETLPAQLSSKKPKTCTIITGWGKSRPSWKWDSDPCFLESVKLSVMVMLGRHDLVATPTHNPGLLRLELRAQDLEAFRASLASEGSDSDSDSRSYQALETPSSEAIPVSSRELATKKKKKKRDKSVHRIGRTGRAGKSGVSITFWNEGYDMECAPALVKIAKEAGQHVPEWLEKAAAKQKQAKTKAWRY</sequence>
<gene>
    <name evidence="2" type="primary">RH11</name>
    <name evidence="2" type="ORF">SNAT2548_LOCUS19524</name>
</gene>
<dbReference type="SUPFAM" id="SSF52540">
    <property type="entry name" value="P-loop containing nucleoside triphosphate hydrolases"/>
    <property type="match status" value="1"/>
</dbReference>
<reference evidence="2" key="1">
    <citation type="submission" date="2021-02" db="EMBL/GenBank/DDBJ databases">
        <authorList>
            <person name="Dougan E. K."/>
            <person name="Rhodes N."/>
            <person name="Thang M."/>
            <person name="Chan C."/>
        </authorList>
    </citation>
    <scope>NUCLEOTIDE SEQUENCE</scope>
</reference>
<organism evidence="2 3">
    <name type="scientific">Symbiodinium natans</name>
    <dbReference type="NCBI Taxonomy" id="878477"/>
    <lineage>
        <taxon>Eukaryota</taxon>
        <taxon>Sar</taxon>
        <taxon>Alveolata</taxon>
        <taxon>Dinophyceae</taxon>
        <taxon>Suessiales</taxon>
        <taxon>Symbiodiniaceae</taxon>
        <taxon>Symbiodinium</taxon>
    </lineage>
</organism>
<name>A0A812Q236_9DINO</name>
<dbReference type="OrthoDB" id="440662at2759"/>
<keyword evidence="3" id="KW-1185">Reference proteome</keyword>
<dbReference type="EMBL" id="CAJNDS010002181">
    <property type="protein sequence ID" value="CAE7362232.1"/>
    <property type="molecule type" value="Genomic_DNA"/>
</dbReference>
<protein>
    <submittedName>
        <fullName evidence="2">RH11 protein</fullName>
    </submittedName>
</protein>
<dbReference type="Gene3D" id="3.40.50.300">
    <property type="entry name" value="P-loop containing nucleotide triphosphate hydrolases"/>
    <property type="match status" value="1"/>
</dbReference>
<feature type="compositionally biased region" description="Basic residues" evidence="1">
    <location>
        <begin position="123"/>
        <end position="138"/>
    </location>
</feature>
<accession>A0A812Q236</accession>
<dbReference type="AlphaFoldDB" id="A0A812Q236"/>
<evidence type="ECO:0000313" key="3">
    <source>
        <dbReference type="Proteomes" id="UP000604046"/>
    </source>
</evidence>
<feature type="region of interest" description="Disordered" evidence="1">
    <location>
        <begin position="88"/>
        <end position="141"/>
    </location>
</feature>
<proteinExistence type="predicted"/>
<dbReference type="Proteomes" id="UP000604046">
    <property type="component" value="Unassembled WGS sequence"/>
</dbReference>
<comment type="caution">
    <text evidence="2">The sequence shown here is derived from an EMBL/GenBank/DDBJ whole genome shotgun (WGS) entry which is preliminary data.</text>
</comment>